<protein>
    <submittedName>
        <fullName evidence="1">Uncharacterized protein</fullName>
    </submittedName>
</protein>
<organism evidence="1">
    <name type="scientific">marine sediment metagenome</name>
    <dbReference type="NCBI Taxonomy" id="412755"/>
    <lineage>
        <taxon>unclassified sequences</taxon>
        <taxon>metagenomes</taxon>
        <taxon>ecological metagenomes</taxon>
    </lineage>
</organism>
<dbReference type="AlphaFoldDB" id="X0XSD5"/>
<proteinExistence type="predicted"/>
<name>X0XSD5_9ZZZZ</name>
<reference evidence="1" key="1">
    <citation type="journal article" date="2014" name="Front. Microbiol.">
        <title>High frequency of phylogenetically diverse reductive dehalogenase-homologous genes in deep subseafloor sedimentary metagenomes.</title>
        <authorList>
            <person name="Kawai M."/>
            <person name="Futagami T."/>
            <person name="Toyoda A."/>
            <person name="Takaki Y."/>
            <person name="Nishi S."/>
            <person name="Hori S."/>
            <person name="Arai W."/>
            <person name="Tsubouchi T."/>
            <person name="Morono Y."/>
            <person name="Uchiyama I."/>
            <person name="Ito T."/>
            <person name="Fujiyama A."/>
            <person name="Inagaki F."/>
            <person name="Takami H."/>
        </authorList>
    </citation>
    <scope>NUCLEOTIDE SEQUENCE</scope>
    <source>
        <strain evidence="1">Expedition CK06-06</strain>
    </source>
</reference>
<dbReference type="EMBL" id="BARS01040793">
    <property type="protein sequence ID" value="GAG39548.1"/>
    <property type="molecule type" value="Genomic_DNA"/>
</dbReference>
<dbReference type="PANTHER" id="PTHR47691">
    <property type="entry name" value="REGULATOR-RELATED"/>
    <property type="match status" value="1"/>
</dbReference>
<evidence type="ECO:0000313" key="1">
    <source>
        <dbReference type="EMBL" id="GAG39548.1"/>
    </source>
</evidence>
<accession>X0XSD5</accession>
<comment type="caution">
    <text evidence="1">The sequence shown here is derived from an EMBL/GenBank/DDBJ whole genome shotgun (WGS) entry which is preliminary data.</text>
</comment>
<gene>
    <name evidence="1" type="ORF">S01H1_62137</name>
</gene>
<feature type="non-terminal residue" evidence="1">
    <location>
        <position position="254"/>
    </location>
</feature>
<feature type="non-terminal residue" evidence="1">
    <location>
        <position position="1"/>
    </location>
</feature>
<sequence>VFEHSWQLLSEEQRASFQRLSIFRGGFTRQAAEQIAGVNLTMLAEFMSKSLIRQSVEGRYDIHGLLRQYAQEQLSLDSEEQQAVKENHSRYFAHFLQERRDALDREQTPQLRDEIRPDISNLKDAVNHAFRIWEEAEALGFMRDFCAFYRSTNYYEGLDVLRQISRGLRDDGIEMELGSPRGTMLLAITAFECAFESSLGSSEHKQVAEDILPILRETELTPELANCLLALGCYRVFSSDYSTAIANLSESTSL</sequence>
<dbReference type="PANTHER" id="PTHR47691:SF3">
    <property type="entry name" value="HTH-TYPE TRANSCRIPTIONAL REGULATOR RV0890C-RELATED"/>
    <property type="match status" value="1"/>
</dbReference>